<comment type="similarity">
    <text evidence="6">Belongs to the RNase D family.</text>
</comment>
<evidence type="ECO:0000256" key="1">
    <source>
        <dbReference type="ARBA" id="ARBA00022490"/>
    </source>
</evidence>
<evidence type="ECO:0000313" key="9">
    <source>
        <dbReference type="Proteomes" id="UP000024942"/>
    </source>
</evidence>
<name>A0A059G773_9PROT</name>
<accession>A0A059G773</accession>
<dbReference type="GO" id="GO:0008408">
    <property type="term" value="F:3'-5' exonuclease activity"/>
    <property type="evidence" value="ECO:0007669"/>
    <property type="project" value="InterPro"/>
</dbReference>
<dbReference type="SMART" id="SM00474">
    <property type="entry name" value="35EXOc"/>
    <property type="match status" value="1"/>
</dbReference>
<dbReference type="InterPro" id="IPR036397">
    <property type="entry name" value="RNaseH_sf"/>
</dbReference>
<keyword evidence="9" id="KW-1185">Reference proteome</keyword>
<dbReference type="Proteomes" id="UP000024942">
    <property type="component" value="Unassembled WGS sequence"/>
</dbReference>
<dbReference type="GO" id="GO:0042780">
    <property type="term" value="P:tRNA 3'-end processing"/>
    <property type="evidence" value="ECO:0007669"/>
    <property type="project" value="UniProtKB-UniRule"/>
</dbReference>
<dbReference type="PANTHER" id="PTHR47649">
    <property type="entry name" value="RIBONUCLEASE D"/>
    <property type="match status" value="1"/>
</dbReference>
<dbReference type="GO" id="GO:0000166">
    <property type="term" value="F:nucleotide binding"/>
    <property type="evidence" value="ECO:0007669"/>
    <property type="project" value="InterPro"/>
</dbReference>
<reference evidence="8 9" key="1">
    <citation type="journal article" date="2014" name="Antonie Van Leeuwenhoek">
        <title>Hyphomonas beringensis sp. nov. and Hyphomonas chukchiensis sp. nov., isolated from surface seawater of the Bering Sea and Chukchi Sea.</title>
        <authorList>
            <person name="Li C."/>
            <person name="Lai Q."/>
            <person name="Li G."/>
            <person name="Dong C."/>
            <person name="Wang J."/>
            <person name="Liao Y."/>
            <person name="Shao Z."/>
        </authorList>
    </citation>
    <scope>NUCLEOTIDE SEQUENCE [LARGE SCALE GENOMIC DNA]</scope>
    <source>
        <strain evidence="8 9">SCH89</strain>
    </source>
</reference>
<dbReference type="AlphaFoldDB" id="A0A059G773"/>
<evidence type="ECO:0000259" key="7">
    <source>
        <dbReference type="PROSITE" id="PS50967"/>
    </source>
</evidence>
<dbReference type="RefSeq" id="WP_035537934.1">
    <property type="nucleotide sequence ID" value="NZ_ARYL01000012.1"/>
</dbReference>
<organism evidence="8 9">
    <name type="scientific">Hyphomonas oceanitis SCH89</name>
    <dbReference type="NCBI Taxonomy" id="1280953"/>
    <lineage>
        <taxon>Bacteria</taxon>
        <taxon>Pseudomonadati</taxon>
        <taxon>Pseudomonadota</taxon>
        <taxon>Alphaproteobacteria</taxon>
        <taxon>Hyphomonadales</taxon>
        <taxon>Hyphomonadaceae</taxon>
        <taxon>Hyphomonas</taxon>
    </lineage>
</organism>
<dbReference type="Gene3D" id="3.30.420.10">
    <property type="entry name" value="Ribonuclease H-like superfamily/Ribonuclease H"/>
    <property type="match status" value="1"/>
</dbReference>
<dbReference type="PATRIC" id="fig|1280953.3.peg.1941"/>
<gene>
    <name evidence="6" type="primary">rnd</name>
    <name evidence="8" type="ORF">HOC_09614</name>
</gene>
<dbReference type="PANTHER" id="PTHR47649:SF1">
    <property type="entry name" value="RIBONUCLEASE D"/>
    <property type="match status" value="1"/>
</dbReference>
<dbReference type="InterPro" id="IPR002121">
    <property type="entry name" value="HRDC_dom"/>
</dbReference>
<protein>
    <recommendedName>
        <fullName evidence="6">Ribonuclease D</fullName>
        <shortName evidence="6">RNase D</shortName>
        <ecNumber evidence="6">3.1.13.5</ecNumber>
    </recommendedName>
</protein>
<evidence type="ECO:0000313" key="8">
    <source>
        <dbReference type="EMBL" id="KDA02692.1"/>
    </source>
</evidence>
<dbReference type="HAMAP" id="MF_01899">
    <property type="entry name" value="RNase_D"/>
    <property type="match status" value="1"/>
</dbReference>
<evidence type="ECO:0000256" key="2">
    <source>
        <dbReference type="ARBA" id="ARBA00022694"/>
    </source>
</evidence>
<dbReference type="SUPFAM" id="SSF53098">
    <property type="entry name" value="Ribonuclease H-like"/>
    <property type="match status" value="1"/>
</dbReference>
<dbReference type="Gene3D" id="1.10.150.80">
    <property type="entry name" value="HRDC domain"/>
    <property type="match status" value="1"/>
</dbReference>
<comment type="subcellular location">
    <subcellularLocation>
        <location evidence="6">Cytoplasm</location>
    </subcellularLocation>
</comment>
<dbReference type="EMBL" id="ARYL01000012">
    <property type="protein sequence ID" value="KDA02692.1"/>
    <property type="molecule type" value="Genomic_DNA"/>
</dbReference>
<dbReference type="EC" id="3.1.13.5" evidence="6"/>
<dbReference type="InterPro" id="IPR006292">
    <property type="entry name" value="RNase_D"/>
</dbReference>
<dbReference type="eggNOG" id="COG0349">
    <property type="taxonomic scope" value="Bacteria"/>
</dbReference>
<feature type="domain" description="HRDC" evidence="7">
    <location>
        <begin position="213"/>
        <end position="294"/>
    </location>
</feature>
<keyword evidence="5 6" id="KW-0269">Exonuclease</keyword>
<evidence type="ECO:0000256" key="5">
    <source>
        <dbReference type="ARBA" id="ARBA00022839"/>
    </source>
</evidence>
<keyword evidence="1 6" id="KW-0963">Cytoplasm</keyword>
<comment type="cofactor">
    <cofactor evidence="6">
        <name>a divalent metal cation</name>
        <dbReference type="ChEBI" id="CHEBI:60240"/>
    </cofactor>
</comment>
<dbReference type="InterPro" id="IPR012337">
    <property type="entry name" value="RNaseH-like_sf"/>
</dbReference>
<dbReference type="GO" id="GO:0005737">
    <property type="term" value="C:cytoplasm"/>
    <property type="evidence" value="ECO:0007669"/>
    <property type="project" value="UniProtKB-SubCell"/>
</dbReference>
<comment type="catalytic activity">
    <reaction evidence="6">
        <text>Exonucleolytic cleavage that removes extra residues from the 3'-terminus of tRNA to produce 5'-mononucleotides.</text>
        <dbReference type="EC" id="3.1.13.5"/>
    </reaction>
</comment>
<dbReference type="InterPro" id="IPR044876">
    <property type="entry name" value="HRDC_dom_sf"/>
</dbReference>
<sequence>MTDNTLTPITEQSALEDLCGKLAESDFICVDTEFHRETTYWPELCLVQASAPGVEGLIDPLAEDLDIGPFLDLIAMDNRVKVFHAARQDIEIFNRLIGHPPGPIFDTQVAAMALGYGDSISYDNLVQRVVRRQIDKSSQFTDWMRRPLSQKQLIYALGDVTHLRDIYLIMREELEKSGRMNWVREEMADLEDPAKYDTDPMNAWQRLKLRKPKKDYAAIVVAVAAWRERLAQELDKPRRRILKDDAIQEIAAQKPRNENDYNQLRAVPSGFIRSKHGQGLMEAVIEAIDNPDKFAPELEPRVQNAQIPAGAPELLKVLLKHVSDEHNVVPRLIANAADIDRIARGETTEDIAAMTGWRYDMFGKKAQALLNGQLAVSFQGGQVRLFDV</sequence>
<evidence type="ECO:0000256" key="6">
    <source>
        <dbReference type="HAMAP-Rule" id="MF_01899"/>
    </source>
</evidence>
<keyword evidence="2 6" id="KW-0819">tRNA processing</keyword>
<dbReference type="CDD" id="cd06142">
    <property type="entry name" value="RNaseD_exo"/>
    <property type="match status" value="1"/>
</dbReference>
<evidence type="ECO:0000256" key="4">
    <source>
        <dbReference type="ARBA" id="ARBA00022801"/>
    </source>
</evidence>
<comment type="function">
    <text evidence="6">Exonuclease involved in the 3' processing of various precursor tRNAs. Initiates hydrolysis at the 3'-terminus of an RNA molecule and releases 5'-mononucleotides.</text>
</comment>
<keyword evidence="4 6" id="KW-0378">Hydrolase</keyword>
<dbReference type="SUPFAM" id="SSF47819">
    <property type="entry name" value="HRDC-like"/>
    <property type="match status" value="2"/>
</dbReference>
<dbReference type="OrthoDB" id="9800549at2"/>
<dbReference type="InterPro" id="IPR051086">
    <property type="entry name" value="RNase_D-like"/>
</dbReference>
<dbReference type="STRING" id="1280953.HOC_09614"/>
<dbReference type="GO" id="GO:0003676">
    <property type="term" value="F:nucleic acid binding"/>
    <property type="evidence" value="ECO:0007669"/>
    <property type="project" value="InterPro"/>
</dbReference>
<keyword evidence="3 6" id="KW-0540">Nuclease</keyword>
<evidence type="ECO:0000256" key="3">
    <source>
        <dbReference type="ARBA" id="ARBA00022722"/>
    </source>
</evidence>
<comment type="caution">
    <text evidence="8">The sequence shown here is derived from an EMBL/GenBank/DDBJ whole genome shotgun (WGS) entry which is preliminary data.</text>
</comment>
<dbReference type="Pfam" id="PF01612">
    <property type="entry name" value="DNA_pol_A_exo1"/>
    <property type="match status" value="1"/>
</dbReference>
<dbReference type="Pfam" id="PF00570">
    <property type="entry name" value="HRDC"/>
    <property type="match status" value="1"/>
</dbReference>
<dbReference type="InterPro" id="IPR010997">
    <property type="entry name" value="HRDC-like_sf"/>
</dbReference>
<dbReference type="GO" id="GO:0033890">
    <property type="term" value="F:ribonuclease D activity"/>
    <property type="evidence" value="ECO:0007669"/>
    <property type="project" value="UniProtKB-UniRule"/>
</dbReference>
<dbReference type="InterPro" id="IPR002562">
    <property type="entry name" value="3'-5'_exonuclease_dom"/>
</dbReference>
<proteinExistence type="inferred from homology"/>
<dbReference type="PROSITE" id="PS50967">
    <property type="entry name" value="HRDC"/>
    <property type="match status" value="1"/>
</dbReference>
<dbReference type="NCBIfam" id="TIGR01388">
    <property type="entry name" value="rnd"/>
    <property type="match status" value="1"/>
</dbReference>